<protein>
    <recommendedName>
        <fullName evidence="3">ElaB/YqjD/DUF883 family membrane-anchored ribosome-binding protein</fullName>
    </recommendedName>
</protein>
<comment type="caution">
    <text evidence="1">The sequence shown here is derived from an EMBL/GenBank/DDBJ whole genome shotgun (WGS) entry which is preliminary data.</text>
</comment>
<accession>A0ABU9C800</accession>
<dbReference type="EMBL" id="JBBUTI010000011">
    <property type="protein sequence ID" value="MEK8047781.1"/>
    <property type="molecule type" value="Genomic_DNA"/>
</dbReference>
<proteinExistence type="predicted"/>
<evidence type="ECO:0000313" key="2">
    <source>
        <dbReference type="Proteomes" id="UP001379945"/>
    </source>
</evidence>
<reference evidence="1 2" key="1">
    <citation type="submission" date="2024-04" db="EMBL/GenBank/DDBJ databases">
        <title>Novel species of the genus Ideonella isolated from streams.</title>
        <authorList>
            <person name="Lu H."/>
        </authorList>
    </citation>
    <scope>NUCLEOTIDE SEQUENCE [LARGE SCALE GENOMIC DNA]</scope>
    <source>
        <strain evidence="1 2">LYT19W</strain>
    </source>
</reference>
<gene>
    <name evidence="1" type="ORF">AACH00_15575</name>
</gene>
<organism evidence="1 2">
    <name type="scientific">Ideonella margarita</name>
    <dbReference type="NCBI Taxonomy" id="2984191"/>
    <lineage>
        <taxon>Bacteria</taxon>
        <taxon>Pseudomonadati</taxon>
        <taxon>Pseudomonadota</taxon>
        <taxon>Betaproteobacteria</taxon>
        <taxon>Burkholderiales</taxon>
        <taxon>Sphaerotilaceae</taxon>
        <taxon>Ideonella</taxon>
    </lineage>
</organism>
<keyword evidence="2" id="KW-1185">Reference proteome</keyword>
<dbReference type="Proteomes" id="UP001379945">
    <property type="component" value="Unassembled WGS sequence"/>
</dbReference>
<evidence type="ECO:0000313" key="1">
    <source>
        <dbReference type="EMBL" id="MEK8047781.1"/>
    </source>
</evidence>
<evidence type="ECO:0008006" key="3">
    <source>
        <dbReference type="Google" id="ProtNLM"/>
    </source>
</evidence>
<sequence>MSTNHPSSSPTVADKSSQMLDAAVRSADHAIDGTRHLANSSLDHLAQRLDTARASAGNALDGLATDASRIAESGSNAIRAQATEWRHQADQARQGAQAAIRHAPLKSVMLAAATGAAVMLLSQWLGRGRTR</sequence>
<name>A0ABU9C800_9BURK</name>